<protein>
    <submittedName>
        <fullName evidence="1">Uncharacterized protein</fullName>
    </submittedName>
</protein>
<comment type="caution">
    <text evidence="1">The sequence shown here is derived from an EMBL/GenBank/DDBJ whole genome shotgun (WGS) entry which is preliminary data.</text>
</comment>
<evidence type="ECO:0000313" key="1">
    <source>
        <dbReference type="EMBL" id="KAJ9103631.1"/>
    </source>
</evidence>
<name>A0ACC2VYD8_9TREE</name>
<sequence length="430" mass="45734">MTNHWHGILPSALSAVGQTPLVALTRLAQQEGLQCTLLGKAECFSVGGSVKDRIARRMIERAEADGRLVPGESVIIEPTSGNTGIGLALISAVKGYRCIITLPDKMSREKEATLRALGAEVIRTPTAAAWDSEESHIGVAKKLRDAIPGGIILDQYSNENNPLAHYYETYEEIKHSLTTSDLANKRIAALVAGAGTGGTITGLSRALRDDQERQHRDAQEDGEVDGTQRAVVVAVDPVGSILGGGEVGPYQVEGIGYDFVPKVLDPEKPNIDCWVKTNDDEAFAMVHRVIRTEGLLVGGSSGAALAGTMKFLREDPVGKKLAQQKDANIVVILPDGIRNYISKEWFLDGSLHAPPSNLAHEIAHILNRDITPASSVKQNGSNHHHVNGAAGKVAHEQGGIVHVDHVKVREGESGGDPCVAAGESRGAGEK</sequence>
<organism evidence="1 2">
    <name type="scientific">Naganishia cerealis</name>
    <dbReference type="NCBI Taxonomy" id="610337"/>
    <lineage>
        <taxon>Eukaryota</taxon>
        <taxon>Fungi</taxon>
        <taxon>Dikarya</taxon>
        <taxon>Basidiomycota</taxon>
        <taxon>Agaricomycotina</taxon>
        <taxon>Tremellomycetes</taxon>
        <taxon>Filobasidiales</taxon>
        <taxon>Filobasidiaceae</taxon>
        <taxon>Naganishia</taxon>
    </lineage>
</organism>
<keyword evidence="2" id="KW-1185">Reference proteome</keyword>
<evidence type="ECO:0000313" key="2">
    <source>
        <dbReference type="Proteomes" id="UP001241377"/>
    </source>
</evidence>
<proteinExistence type="predicted"/>
<dbReference type="Proteomes" id="UP001241377">
    <property type="component" value="Unassembled WGS sequence"/>
</dbReference>
<reference evidence="1" key="1">
    <citation type="submission" date="2023-04" db="EMBL/GenBank/DDBJ databases">
        <title>Draft Genome sequencing of Naganishia species isolated from polar environments using Oxford Nanopore Technology.</title>
        <authorList>
            <person name="Leo P."/>
            <person name="Venkateswaran K."/>
        </authorList>
    </citation>
    <scope>NUCLEOTIDE SEQUENCE</scope>
    <source>
        <strain evidence="1">MNA-CCFEE 5261</strain>
    </source>
</reference>
<dbReference type="EMBL" id="JASBWR010000044">
    <property type="protein sequence ID" value="KAJ9103631.1"/>
    <property type="molecule type" value="Genomic_DNA"/>
</dbReference>
<accession>A0ACC2VYD8</accession>
<gene>
    <name evidence="1" type="ORF">QFC19_004206</name>
</gene>